<dbReference type="OrthoDB" id="7815474at2"/>
<dbReference type="Pfam" id="PF13692">
    <property type="entry name" value="Glyco_trans_1_4"/>
    <property type="match status" value="1"/>
</dbReference>
<accession>A0A1I0XVS8</accession>
<reference evidence="1 2" key="1">
    <citation type="submission" date="2016-10" db="EMBL/GenBank/DDBJ databases">
        <authorList>
            <person name="de Groot N.N."/>
        </authorList>
    </citation>
    <scope>NUCLEOTIDE SEQUENCE [LARGE SCALE GENOMIC DNA]</scope>
    <source>
        <strain evidence="1 2">DSM 29316</strain>
    </source>
</reference>
<name>A0A1I0XVS8_9RHOB</name>
<dbReference type="SUPFAM" id="SSF53756">
    <property type="entry name" value="UDP-Glycosyltransferase/glycogen phosphorylase"/>
    <property type="match status" value="1"/>
</dbReference>
<gene>
    <name evidence="1" type="ORF">SAMN05421688_2471</name>
</gene>
<dbReference type="AlphaFoldDB" id="A0A1I0XVS8"/>
<keyword evidence="2" id="KW-1185">Reference proteome</keyword>
<proteinExistence type="predicted"/>
<keyword evidence="1" id="KW-0808">Transferase</keyword>
<dbReference type="Proteomes" id="UP000198796">
    <property type="component" value="Unassembled WGS sequence"/>
</dbReference>
<protein>
    <submittedName>
        <fullName evidence="1">Glycosyl transferases group 1</fullName>
    </submittedName>
</protein>
<dbReference type="RefSeq" id="WP_092065334.1">
    <property type="nucleotide sequence ID" value="NZ_FOJU01000004.1"/>
</dbReference>
<dbReference type="Gene3D" id="3.40.50.2000">
    <property type="entry name" value="Glycogen Phosphorylase B"/>
    <property type="match status" value="1"/>
</dbReference>
<organism evidence="1 2">
    <name type="scientific">Poseidonocella pacifica</name>
    <dbReference type="NCBI Taxonomy" id="871651"/>
    <lineage>
        <taxon>Bacteria</taxon>
        <taxon>Pseudomonadati</taxon>
        <taxon>Pseudomonadota</taxon>
        <taxon>Alphaproteobacteria</taxon>
        <taxon>Rhodobacterales</taxon>
        <taxon>Roseobacteraceae</taxon>
        <taxon>Poseidonocella</taxon>
    </lineage>
</organism>
<dbReference type="EMBL" id="FOJU01000004">
    <property type="protein sequence ID" value="SFB04278.1"/>
    <property type="molecule type" value="Genomic_DNA"/>
</dbReference>
<sequence length="382" mass="42594">MKIAAICDFPYWERKIGSAVRFDSVCRSVSRHAELTVICSVSLPSTYFQFCQSAPYEIVDRARLKEIDAGLPQSWVPGLRRDRQMTVRSIKHVVEEGSFDAVIIPYFNRSWMIDGIDPSVVRIIDTIDCQSQRTRSFALQGMSPTFQMTPEEEGKALDAFDLILSISDEDSVEFSEITERPIVTAPFRLSIPDISERRKQEAASEDNRELLFIAARSEVNDLTLNFLLTQILPLVPGQVTLNIVGNVTVPSYYPENTTVVRHKNLDDIIPIYSKVALAVNPTFAGGGVKTKTLEAISLGVPIITTDEGARGLRPLVPDSLIVNDKESFAYMIGYLLDRPEELTALSKEILLRVKAEASNAWVPVFVQLVSAIRIEKTAKRAG</sequence>
<evidence type="ECO:0000313" key="1">
    <source>
        <dbReference type="EMBL" id="SFB04278.1"/>
    </source>
</evidence>
<dbReference type="GO" id="GO:0016740">
    <property type="term" value="F:transferase activity"/>
    <property type="evidence" value="ECO:0007669"/>
    <property type="project" value="UniProtKB-KW"/>
</dbReference>
<dbReference type="STRING" id="871651.SAMN05421688_2471"/>
<evidence type="ECO:0000313" key="2">
    <source>
        <dbReference type="Proteomes" id="UP000198796"/>
    </source>
</evidence>